<dbReference type="EMBL" id="LCBQ01000037">
    <property type="protein sequence ID" value="KKS12655.1"/>
    <property type="molecule type" value="Genomic_DNA"/>
</dbReference>
<keyword evidence="2" id="KW-0159">Chromosome partition</keyword>
<dbReference type="NCBIfam" id="TIGR00180">
    <property type="entry name" value="parB_part"/>
    <property type="match status" value="1"/>
</dbReference>
<dbReference type="PANTHER" id="PTHR33375:SF1">
    <property type="entry name" value="CHROMOSOME-PARTITIONING PROTEIN PARB-RELATED"/>
    <property type="match status" value="1"/>
</dbReference>
<dbReference type="GO" id="GO:0007059">
    <property type="term" value="P:chromosome segregation"/>
    <property type="evidence" value="ECO:0007669"/>
    <property type="project" value="UniProtKB-KW"/>
</dbReference>
<organism evidence="5 6">
    <name type="scientific">Candidatus Yanofskybacteria bacterium GW2011_GWA1_41_6</name>
    <dbReference type="NCBI Taxonomy" id="1619020"/>
    <lineage>
        <taxon>Bacteria</taxon>
        <taxon>Candidatus Yanofskyibacteriota</taxon>
    </lineage>
</organism>
<evidence type="ECO:0000256" key="3">
    <source>
        <dbReference type="ARBA" id="ARBA00023125"/>
    </source>
</evidence>
<dbReference type="GO" id="GO:0005694">
    <property type="term" value="C:chromosome"/>
    <property type="evidence" value="ECO:0007669"/>
    <property type="project" value="TreeGrafter"/>
</dbReference>
<sequence>MNKKFFGLGKGLGSLIPEGAKAMSPTSQKENVFYVEVSKIDANPDQPRRDFDNDALKELSGSIRKYGVLQPLLVSKVETLSVKGIDVSYNLIAGERRLRAAKMAGLPHVPVIIRDDFKQDKERLEVALIENVQREDLNPLEEAEAYMKLSKDFGLTQKEIAEKVGKSREVVANTIRLMNLPQDIKDSLRAGKIARASARALLAFSDPAKQRQVYESILAGGVSSRDVETAASVNKPATKKPRLTEGKFIELEKNLADTLGTHVSIQGAVASGGKIVIKFADLQHLNKIAKSIID</sequence>
<dbReference type="CDD" id="cd16393">
    <property type="entry name" value="SPO0J_N"/>
    <property type="match status" value="1"/>
</dbReference>
<dbReference type="AlphaFoldDB" id="A0A0G0WIG0"/>
<accession>A0A0G0WIG0</accession>
<dbReference type="PANTHER" id="PTHR33375">
    <property type="entry name" value="CHROMOSOME-PARTITIONING PROTEIN PARB-RELATED"/>
    <property type="match status" value="1"/>
</dbReference>
<evidence type="ECO:0000259" key="4">
    <source>
        <dbReference type="SMART" id="SM00470"/>
    </source>
</evidence>
<dbReference type="Gene3D" id="3.90.1530.30">
    <property type="match status" value="1"/>
</dbReference>
<dbReference type="GO" id="GO:0003677">
    <property type="term" value="F:DNA binding"/>
    <property type="evidence" value="ECO:0007669"/>
    <property type="project" value="UniProtKB-KW"/>
</dbReference>
<gene>
    <name evidence="5" type="ORF">UU70_C0037G0001</name>
</gene>
<evidence type="ECO:0000256" key="1">
    <source>
        <dbReference type="ARBA" id="ARBA00006295"/>
    </source>
</evidence>
<dbReference type="Proteomes" id="UP000034380">
    <property type="component" value="Unassembled WGS sequence"/>
</dbReference>
<dbReference type="SUPFAM" id="SSF109709">
    <property type="entry name" value="KorB DNA-binding domain-like"/>
    <property type="match status" value="1"/>
</dbReference>
<dbReference type="Pfam" id="PF02195">
    <property type="entry name" value="ParB_N"/>
    <property type="match status" value="1"/>
</dbReference>
<name>A0A0G0WIG0_9BACT</name>
<comment type="similarity">
    <text evidence="1">Belongs to the ParB family.</text>
</comment>
<dbReference type="Pfam" id="PF17762">
    <property type="entry name" value="HTH_ParB"/>
    <property type="match status" value="1"/>
</dbReference>
<keyword evidence="3" id="KW-0238">DNA-binding</keyword>
<dbReference type="InterPro" id="IPR041468">
    <property type="entry name" value="HTH_ParB/Spo0J"/>
</dbReference>
<dbReference type="FunFam" id="1.10.10.2830:FF:000001">
    <property type="entry name" value="Chromosome partitioning protein ParB"/>
    <property type="match status" value="1"/>
</dbReference>
<dbReference type="SUPFAM" id="SSF110849">
    <property type="entry name" value="ParB/Sulfiredoxin"/>
    <property type="match status" value="1"/>
</dbReference>
<dbReference type="SMART" id="SM00470">
    <property type="entry name" value="ParB"/>
    <property type="match status" value="1"/>
</dbReference>
<dbReference type="InterPro" id="IPR004437">
    <property type="entry name" value="ParB/RepB/Spo0J"/>
</dbReference>
<reference evidence="5 6" key="1">
    <citation type="journal article" date="2015" name="Nature">
        <title>rRNA introns, odd ribosomes, and small enigmatic genomes across a large radiation of phyla.</title>
        <authorList>
            <person name="Brown C.T."/>
            <person name="Hug L.A."/>
            <person name="Thomas B.C."/>
            <person name="Sharon I."/>
            <person name="Castelle C.J."/>
            <person name="Singh A."/>
            <person name="Wilkins M.J."/>
            <person name="Williams K.H."/>
            <person name="Banfield J.F."/>
        </authorList>
    </citation>
    <scope>NUCLEOTIDE SEQUENCE [LARGE SCALE GENOMIC DNA]</scope>
</reference>
<protein>
    <submittedName>
        <fullName evidence="5">ParB-like protein partition protein</fullName>
    </submittedName>
</protein>
<proteinExistence type="inferred from homology"/>
<dbReference type="InterPro" id="IPR057240">
    <property type="entry name" value="ParB_dimer_C"/>
</dbReference>
<comment type="caution">
    <text evidence="5">The sequence shown here is derived from an EMBL/GenBank/DDBJ whole genome shotgun (WGS) entry which is preliminary data.</text>
</comment>
<dbReference type="FunFam" id="3.90.1530.30:FF:000001">
    <property type="entry name" value="Chromosome partitioning protein ParB"/>
    <property type="match status" value="1"/>
</dbReference>
<dbReference type="InterPro" id="IPR050336">
    <property type="entry name" value="Chromosome_partition/occlusion"/>
</dbReference>
<evidence type="ECO:0000313" key="5">
    <source>
        <dbReference type="EMBL" id="KKS12655.1"/>
    </source>
</evidence>
<dbReference type="Gene3D" id="1.10.10.2830">
    <property type="match status" value="1"/>
</dbReference>
<evidence type="ECO:0000313" key="6">
    <source>
        <dbReference type="Proteomes" id="UP000034380"/>
    </source>
</evidence>
<dbReference type="InterPro" id="IPR036086">
    <property type="entry name" value="ParB/Sulfiredoxin_sf"/>
</dbReference>
<evidence type="ECO:0000256" key="2">
    <source>
        <dbReference type="ARBA" id="ARBA00022829"/>
    </source>
</evidence>
<dbReference type="InterPro" id="IPR003115">
    <property type="entry name" value="ParB_N"/>
</dbReference>
<dbReference type="Pfam" id="PF23552">
    <property type="entry name" value="ParB_C"/>
    <property type="match status" value="1"/>
</dbReference>
<feature type="domain" description="ParB-like N-terminal" evidence="4">
    <location>
        <begin position="33"/>
        <end position="132"/>
    </location>
</feature>